<dbReference type="InterPro" id="IPR053151">
    <property type="entry name" value="RNase_H-like"/>
</dbReference>
<dbReference type="AlphaFoldDB" id="A0AAW2BMD7"/>
<dbReference type="EMBL" id="JAZDWU010000011">
    <property type="protein sequence ID" value="KAK9986538.1"/>
    <property type="molecule type" value="Genomic_DNA"/>
</dbReference>
<evidence type="ECO:0000259" key="1">
    <source>
        <dbReference type="Pfam" id="PF13456"/>
    </source>
</evidence>
<dbReference type="Gene3D" id="3.30.420.10">
    <property type="entry name" value="Ribonuclease H-like superfamily/Ribonuclease H"/>
    <property type="match status" value="1"/>
</dbReference>
<feature type="domain" description="RNase H type-1" evidence="1">
    <location>
        <begin position="4"/>
        <end position="96"/>
    </location>
</feature>
<dbReference type="InterPro" id="IPR036397">
    <property type="entry name" value="RNaseH_sf"/>
</dbReference>
<accession>A0AAW2BMD7</accession>
<sequence>MAALSKKLKAPLGAVEVEAKAMEEAITFAWDMGIRDCIFESDALTIVNAMLRLTDPPSPIANNIASSLSHLFKFRSIQFNHVPRSGNKVAHTLAQVARGFSVLHGCVEEMPSCIEKLVSQDVVFV</sequence>
<proteinExistence type="predicted"/>
<dbReference type="Pfam" id="PF13456">
    <property type="entry name" value="RVT_3"/>
    <property type="match status" value="1"/>
</dbReference>
<dbReference type="PANTHER" id="PTHR47723:SF24">
    <property type="entry name" value="RNASE H TYPE-1 DOMAIN-CONTAINING PROTEIN"/>
    <property type="match status" value="1"/>
</dbReference>
<dbReference type="SUPFAM" id="SSF53098">
    <property type="entry name" value="Ribonuclease H-like"/>
    <property type="match status" value="1"/>
</dbReference>
<dbReference type="InterPro" id="IPR012337">
    <property type="entry name" value="RNaseH-like_sf"/>
</dbReference>
<reference evidence="2 3" key="1">
    <citation type="submission" date="2024-01" db="EMBL/GenBank/DDBJ databases">
        <title>A telomere-to-telomere, gap-free genome of sweet tea (Lithocarpus litseifolius).</title>
        <authorList>
            <person name="Zhou J."/>
        </authorList>
    </citation>
    <scope>NUCLEOTIDE SEQUENCE [LARGE SCALE GENOMIC DNA]</scope>
    <source>
        <strain evidence="2">Zhou-2022a</strain>
        <tissue evidence="2">Leaf</tissue>
    </source>
</reference>
<dbReference type="InterPro" id="IPR002156">
    <property type="entry name" value="RNaseH_domain"/>
</dbReference>
<dbReference type="GO" id="GO:0004523">
    <property type="term" value="F:RNA-DNA hybrid ribonuclease activity"/>
    <property type="evidence" value="ECO:0007669"/>
    <property type="project" value="InterPro"/>
</dbReference>
<gene>
    <name evidence="2" type="ORF">SO802_031489</name>
</gene>
<evidence type="ECO:0000313" key="2">
    <source>
        <dbReference type="EMBL" id="KAK9986538.1"/>
    </source>
</evidence>
<comment type="caution">
    <text evidence="2">The sequence shown here is derived from an EMBL/GenBank/DDBJ whole genome shotgun (WGS) entry which is preliminary data.</text>
</comment>
<keyword evidence="3" id="KW-1185">Reference proteome</keyword>
<dbReference type="InterPro" id="IPR044730">
    <property type="entry name" value="RNase_H-like_dom_plant"/>
</dbReference>
<organism evidence="2 3">
    <name type="scientific">Lithocarpus litseifolius</name>
    <dbReference type="NCBI Taxonomy" id="425828"/>
    <lineage>
        <taxon>Eukaryota</taxon>
        <taxon>Viridiplantae</taxon>
        <taxon>Streptophyta</taxon>
        <taxon>Embryophyta</taxon>
        <taxon>Tracheophyta</taxon>
        <taxon>Spermatophyta</taxon>
        <taxon>Magnoliopsida</taxon>
        <taxon>eudicotyledons</taxon>
        <taxon>Gunneridae</taxon>
        <taxon>Pentapetalae</taxon>
        <taxon>rosids</taxon>
        <taxon>fabids</taxon>
        <taxon>Fagales</taxon>
        <taxon>Fagaceae</taxon>
        <taxon>Lithocarpus</taxon>
    </lineage>
</organism>
<dbReference type="CDD" id="cd06222">
    <property type="entry name" value="RNase_H_like"/>
    <property type="match status" value="1"/>
</dbReference>
<name>A0AAW2BMD7_9ROSI</name>
<protein>
    <recommendedName>
        <fullName evidence="1">RNase H type-1 domain-containing protein</fullName>
    </recommendedName>
</protein>
<dbReference type="Proteomes" id="UP001459277">
    <property type="component" value="Unassembled WGS sequence"/>
</dbReference>
<dbReference type="GO" id="GO:0003676">
    <property type="term" value="F:nucleic acid binding"/>
    <property type="evidence" value="ECO:0007669"/>
    <property type="project" value="InterPro"/>
</dbReference>
<evidence type="ECO:0000313" key="3">
    <source>
        <dbReference type="Proteomes" id="UP001459277"/>
    </source>
</evidence>
<dbReference type="PANTHER" id="PTHR47723">
    <property type="entry name" value="OS05G0353850 PROTEIN"/>
    <property type="match status" value="1"/>
</dbReference>